<dbReference type="OrthoDB" id="197157at2759"/>
<sequence length="482" mass="54178">MRPLIRFDLERPNGAYFAGEVVRGTVTIQAPGLKCKGAFLTFDASSRVHWYEGSGDDRQEFRAKTILQAQCETLHAPISRTTYLEDSGRDAYFDKVPNSGILRIPCDLSEEHHFPLVVRVSGRDRGTQEMILGEILLNVSNLVSLGTKETFQLTKNGRNKNRCASITLSARILPYDEVYPMQEQADFPMKSQADASISSLWLKPLCLILRVHEATGLSKAWLTQNDVCVKAYRLAKAVTPGKMIHLPDEAVTAPFAFALRADAPGSAEFPQLSPHKCQVQYSLRARIYTTNWRDPKAEIIIYVTPRLLPPHVSLWTPARIETMDQPIYNYCYCGWYCCKSSGLISTKLHLERLVYAPDEAVRIAVNDSSPKHFSIQDLDGIEQVQIPLICPSFNGGIPQPFTKDWYPCLRWSYTLEIRVGISRDFINTKKSVFCRVPILVSRAHRNPDQMETVSGVSPVAMTNALAFLETYGVPASEAENEE</sequence>
<evidence type="ECO:0000313" key="1">
    <source>
        <dbReference type="EMBL" id="GAX19461.1"/>
    </source>
</evidence>
<evidence type="ECO:0000313" key="2">
    <source>
        <dbReference type="Proteomes" id="UP000198406"/>
    </source>
</evidence>
<name>A0A1Z5K0D7_FISSO</name>
<dbReference type="EMBL" id="BDSP01000137">
    <property type="protein sequence ID" value="GAX19461.1"/>
    <property type="molecule type" value="Genomic_DNA"/>
</dbReference>
<dbReference type="Gene3D" id="2.60.40.640">
    <property type="match status" value="1"/>
</dbReference>
<reference evidence="1 2" key="1">
    <citation type="journal article" date="2015" name="Plant Cell">
        <title>Oil accumulation by the oleaginous diatom Fistulifera solaris as revealed by the genome and transcriptome.</title>
        <authorList>
            <person name="Tanaka T."/>
            <person name="Maeda Y."/>
            <person name="Veluchamy A."/>
            <person name="Tanaka M."/>
            <person name="Abida H."/>
            <person name="Marechal E."/>
            <person name="Bowler C."/>
            <person name="Muto M."/>
            <person name="Sunaga Y."/>
            <person name="Tanaka M."/>
            <person name="Yoshino T."/>
            <person name="Taniguchi T."/>
            <person name="Fukuda Y."/>
            <person name="Nemoto M."/>
            <person name="Matsumoto M."/>
            <person name="Wong P.S."/>
            <person name="Aburatani S."/>
            <person name="Fujibuchi W."/>
        </authorList>
    </citation>
    <scope>NUCLEOTIDE SEQUENCE [LARGE SCALE GENOMIC DNA]</scope>
    <source>
        <strain evidence="1 2">JPCC DA0580</strain>
    </source>
</reference>
<gene>
    <name evidence="1" type="ORF">FisN_19Hh033</name>
</gene>
<dbReference type="InterPro" id="IPR014752">
    <property type="entry name" value="Arrestin-like_C"/>
</dbReference>
<organism evidence="1 2">
    <name type="scientific">Fistulifera solaris</name>
    <name type="common">Oleaginous diatom</name>
    <dbReference type="NCBI Taxonomy" id="1519565"/>
    <lineage>
        <taxon>Eukaryota</taxon>
        <taxon>Sar</taxon>
        <taxon>Stramenopiles</taxon>
        <taxon>Ochrophyta</taxon>
        <taxon>Bacillariophyta</taxon>
        <taxon>Bacillariophyceae</taxon>
        <taxon>Bacillariophycidae</taxon>
        <taxon>Naviculales</taxon>
        <taxon>Naviculaceae</taxon>
        <taxon>Fistulifera</taxon>
    </lineage>
</organism>
<dbReference type="Proteomes" id="UP000198406">
    <property type="component" value="Unassembled WGS sequence"/>
</dbReference>
<protein>
    <recommendedName>
        <fullName evidence="3">Arrestin-like N-terminal domain-containing protein</fullName>
    </recommendedName>
</protein>
<dbReference type="InParanoid" id="A0A1Z5K0D7"/>
<keyword evidence="2" id="KW-1185">Reference proteome</keyword>
<proteinExistence type="predicted"/>
<evidence type="ECO:0008006" key="3">
    <source>
        <dbReference type="Google" id="ProtNLM"/>
    </source>
</evidence>
<comment type="caution">
    <text evidence="1">The sequence shown here is derived from an EMBL/GenBank/DDBJ whole genome shotgun (WGS) entry which is preliminary data.</text>
</comment>
<dbReference type="AlphaFoldDB" id="A0A1Z5K0D7"/>
<accession>A0A1Z5K0D7</accession>